<evidence type="ECO:0000313" key="3">
    <source>
        <dbReference type="Proteomes" id="UP000178197"/>
    </source>
</evidence>
<dbReference type="Pfam" id="PF13529">
    <property type="entry name" value="Peptidase_C39_2"/>
    <property type="match status" value="1"/>
</dbReference>
<dbReference type="InterPro" id="IPR039564">
    <property type="entry name" value="Peptidase_C39-like"/>
</dbReference>
<dbReference type="AlphaFoldDB" id="A0A1F8FKK4"/>
<reference evidence="2 3" key="1">
    <citation type="journal article" date="2016" name="Nat. Commun.">
        <title>Thousands of microbial genomes shed light on interconnected biogeochemical processes in an aquifer system.</title>
        <authorList>
            <person name="Anantharaman K."/>
            <person name="Brown C.T."/>
            <person name="Hug L.A."/>
            <person name="Sharon I."/>
            <person name="Castelle C.J."/>
            <person name="Probst A.J."/>
            <person name="Thomas B.C."/>
            <person name="Singh A."/>
            <person name="Wilkins M.J."/>
            <person name="Karaoz U."/>
            <person name="Brodie E.L."/>
            <person name="Williams K.H."/>
            <person name="Hubbard S.S."/>
            <person name="Banfield J.F."/>
        </authorList>
    </citation>
    <scope>NUCLEOTIDE SEQUENCE [LARGE SCALE GENOMIC DNA]</scope>
</reference>
<name>A0A1F8FKK4_9BACT</name>
<feature type="domain" description="Peptidase C39-like" evidence="1">
    <location>
        <begin position="30"/>
        <end position="158"/>
    </location>
</feature>
<accession>A0A1F8FKK4</accession>
<organism evidence="2 3">
    <name type="scientific">Candidatus Yanofskybacteria bacterium RIFCSPHIGHO2_02_FULL_43_15c</name>
    <dbReference type="NCBI Taxonomy" id="1802679"/>
    <lineage>
        <taxon>Bacteria</taxon>
        <taxon>Candidatus Yanofskyibacteriota</taxon>
    </lineage>
</organism>
<evidence type="ECO:0000259" key="1">
    <source>
        <dbReference type="Pfam" id="PF13529"/>
    </source>
</evidence>
<evidence type="ECO:0000313" key="2">
    <source>
        <dbReference type="EMBL" id="OGN13635.1"/>
    </source>
</evidence>
<comment type="caution">
    <text evidence="2">The sequence shown here is derived from an EMBL/GenBank/DDBJ whole genome shotgun (WGS) entry which is preliminary data.</text>
</comment>
<protein>
    <recommendedName>
        <fullName evidence="1">Peptidase C39-like domain-containing protein</fullName>
    </recommendedName>
</protein>
<dbReference type="Gene3D" id="3.90.70.10">
    <property type="entry name" value="Cysteine proteinases"/>
    <property type="match status" value="1"/>
</dbReference>
<dbReference type="Proteomes" id="UP000178197">
    <property type="component" value="Unassembled WGS sequence"/>
</dbReference>
<gene>
    <name evidence="2" type="ORF">A3C71_01490</name>
</gene>
<sequence length="199" mass="22299">MCLNISVSSLLPSSFNQELTFTSQAPFAVWDHLHNKSCEEASILMAYAWARGLALNPAFSDAELKKIADWEIAKFGFFESTMAEQTAQVAREFYGLKVDLLENPIVKQIKKELVSGNLVVMGMVGRWLGNPHFKAPGPIYHMLVIKGYDENGFFTNDPGTLYGKNYYYSYATIMKAAHDWTGVDEEIYTFSAAALIISK</sequence>
<dbReference type="EMBL" id="MGJT01000003">
    <property type="protein sequence ID" value="OGN13635.1"/>
    <property type="molecule type" value="Genomic_DNA"/>
</dbReference>
<proteinExistence type="predicted"/>